<feature type="region of interest" description="Disordered" evidence="6">
    <location>
        <begin position="1"/>
        <end position="23"/>
    </location>
</feature>
<dbReference type="PANTHER" id="PTHR31113">
    <property type="entry name" value="UPF0496 PROTEIN 3-RELATED"/>
    <property type="match status" value="1"/>
</dbReference>
<comment type="subcellular location">
    <subcellularLocation>
        <location evidence="1">Membrane</location>
    </subcellularLocation>
</comment>
<keyword evidence="3 7" id="KW-0812">Transmembrane</keyword>
<dbReference type="PANTHER" id="PTHR31113:SF3">
    <property type="entry name" value="UPF0496 PROTEIN 1"/>
    <property type="match status" value="1"/>
</dbReference>
<evidence type="ECO:0000256" key="4">
    <source>
        <dbReference type="ARBA" id="ARBA00022989"/>
    </source>
</evidence>
<reference evidence="8" key="2">
    <citation type="submission" date="2020-08" db="EMBL/GenBank/DDBJ databases">
        <title>Plant Genome Project.</title>
        <authorList>
            <person name="Zhang R.-G."/>
        </authorList>
    </citation>
    <scope>NUCLEOTIDE SEQUENCE</scope>
    <source>
        <strain evidence="8">Huo1</strain>
        <tissue evidence="8">Leaf</tissue>
    </source>
</reference>
<name>A0A8X8XJX6_SALSN</name>
<comment type="caution">
    <text evidence="8">The sequence shown here is derived from an EMBL/GenBank/DDBJ whole genome shotgun (WGS) entry which is preliminary data.</text>
</comment>
<evidence type="ECO:0000256" key="1">
    <source>
        <dbReference type="ARBA" id="ARBA00004370"/>
    </source>
</evidence>
<proteinExistence type="inferred from homology"/>
<dbReference type="EMBL" id="PNBA02000008">
    <property type="protein sequence ID" value="KAG6415013.1"/>
    <property type="molecule type" value="Genomic_DNA"/>
</dbReference>
<reference evidence="8" key="1">
    <citation type="submission" date="2018-01" db="EMBL/GenBank/DDBJ databases">
        <authorList>
            <person name="Mao J.F."/>
        </authorList>
    </citation>
    <scope>NUCLEOTIDE SEQUENCE</scope>
    <source>
        <strain evidence="8">Huo1</strain>
        <tissue evidence="8">Leaf</tissue>
    </source>
</reference>
<comment type="similarity">
    <text evidence="2">Belongs to the UPF0496 family.</text>
</comment>
<gene>
    <name evidence="8" type="ORF">SASPL_122414</name>
</gene>
<sequence>MGSHLSKKHDQETHPSSSSSSSSIFSRELNSYSASCRVDADLQAFDTSLQARTSNVISSLAAGMEVRALSFDSLQQVTECLLDMNHEVVKVILDCKKDIWRNQELFDLVEEFFDNSLRTLDFCAALEKCLKRARDSQLLVLLALNLFEEEDKKSNNDRVGSAFGNKYSKTLEELKSFKEAGDPFTDEFYKMFQSVQQQQMQMLRKLQKKKQKLDKKLNCIKSWRKVSSVIFAATFAAVLICSVVAAAIAAPPVAAALAAATALPVGSMGKWIDSLMKGYEAAVKGEKEMVNCMNVGTFVTIKDLESIRAMIERVEVEMEAMVGAAEMAEGDEEAVRVAIGEIRKKAEVFMRKVEELGAMADGCSRDIRKARTVILQRIIKPPHSSES</sequence>
<keyword evidence="4 7" id="KW-1133">Transmembrane helix</keyword>
<evidence type="ECO:0000256" key="6">
    <source>
        <dbReference type="SAM" id="MobiDB-lite"/>
    </source>
</evidence>
<accession>A0A8X8XJX6</accession>
<dbReference type="AlphaFoldDB" id="A0A8X8XJX6"/>
<dbReference type="OrthoDB" id="679959at2759"/>
<organism evidence="8">
    <name type="scientific">Salvia splendens</name>
    <name type="common">Scarlet sage</name>
    <dbReference type="NCBI Taxonomy" id="180675"/>
    <lineage>
        <taxon>Eukaryota</taxon>
        <taxon>Viridiplantae</taxon>
        <taxon>Streptophyta</taxon>
        <taxon>Embryophyta</taxon>
        <taxon>Tracheophyta</taxon>
        <taxon>Spermatophyta</taxon>
        <taxon>Magnoliopsida</taxon>
        <taxon>eudicotyledons</taxon>
        <taxon>Gunneridae</taxon>
        <taxon>Pentapetalae</taxon>
        <taxon>asterids</taxon>
        <taxon>lamiids</taxon>
        <taxon>Lamiales</taxon>
        <taxon>Lamiaceae</taxon>
        <taxon>Nepetoideae</taxon>
        <taxon>Mentheae</taxon>
        <taxon>Salviinae</taxon>
        <taxon>Salvia</taxon>
        <taxon>Salvia subgen. Calosphace</taxon>
        <taxon>core Calosphace</taxon>
    </lineage>
</organism>
<keyword evidence="9" id="KW-1185">Reference proteome</keyword>
<evidence type="ECO:0000313" key="8">
    <source>
        <dbReference type="EMBL" id="KAG6415013.1"/>
    </source>
</evidence>
<keyword evidence="5 7" id="KW-0472">Membrane</keyword>
<evidence type="ECO:0000256" key="3">
    <source>
        <dbReference type="ARBA" id="ARBA00022692"/>
    </source>
</evidence>
<dbReference type="Proteomes" id="UP000298416">
    <property type="component" value="Unassembled WGS sequence"/>
</dbReference>
<dbReference type="InterPro" id="IPR007749">
    <property type="entry name" value="DUF677"/>
</dbReference>
<feature type="transmembrane region" description="Helical" evidence="7">
    <location>
        <begin position="226"/>
        <end position="248"/>
    </location>
</feature>
<evidence type="ECO:0000313" key="9">
    <source>
        <dbReference type="Proteomes" id="UP000298416"/>
    </source>
</evidence>
<evidence type="ECO:0000256" key="7">
    <source>
        <dbReference type="SAM" id="Phobius"/>
    </source>
</evidence>
<evidence type="ECO:0000256" key="5">
    <source>
        <dbReference type="ARBA" id="ARBA00023136"/>
    </source>
</evidence>
<protein>
    <submittedName>
        <fullName evidence="8">Uncharacterized protein</fullName>
    </submittedName>
</protein>
<dbReference type="GO" id="GO:0016020">
    <property type="term" value="C:membrane"/>
    <property type="evidence" value="ECO:0007669"/>
    <property type="project" value="UniProtKB-SubCell"/>
</dbReference>
<dbReference type="Pfam" id="PF05055">
    <property type="entry name" value="DUF677"/>
    <property type="match status" value="1"/>
</dbReference>
<evidence type="ECO:0000256" key="2">
    <source>
        <dbReference type="ARBA" id="ARBA00009074"/>
    </source>
</evidence>